<dbReference type="Proteomes" id="UP001526143">
    <property type="component" value="Unassembled WGS sequence"/>
</dbReference>
<evidence type="ECO:0000313" key="2">
    <source>
        <dbReference type="Proteomes" id="UP001526143"/>
    </source>
</evidence>
<dbReference type="RefSeq" id="WP_263748330.1">
    <property type="nucleotide sequence ID" value="NZ_JAOWRF010000353.1"/>
</dbReference>
<keyword evidence="2" id="KW-1185">Reference proteome</keyword>
<dbReference type="EMBL" id="JAOWRF010000353">
    <property type="protein sequence ID" value="MCV3216673.1"/>
    <property type="molecule type" value="Genomic_DNA"/>
</dbReference>
<organism evidence="1 2">
    <name type="scientific">Plectonema radiosum NIES-515</name>
    <dbReference type="NCBI Taxonomy" id="2986073"/>
    <lineage>
        <taxon>Bacteria</taxon>
        <taxon>Bacillati</taxon>
        <taxon>Cyanobacteriota</taxon>
        <taxon>Cyanophyceae</taxon>
        <taxon>Oscillatoriophycideae</taxon>
        <taxon>Oscillatoriales</taxon>
        <taxon>Microcoleaceae</taxon>
        <taxon>Plectonema</taxon>
    </lineage>
</organism>
<reference evidence="1 2" key="1">
    <citation type="submission" date="2022-10" db="EMBL/GenBank/DDBJ databases">
        <title>Identification of biosynthetic pathway for the production of the potent trypsin inhibitor radiosumin.</title>
        <authorList>
            <person name="Fewer D.P."/>
            <person name="Delbaje E."/>
            <person name="Ouyang X."/>
            <person name="Agostino P.D."/>
            <person name="Wahlsten M."/>
            <person name="Jokela J."/>
            <person name="Permi P."/>
            <person name="Haapaniemi E."/>
            <person name="Koistinen H."/>
        </authorList>
    </citation>
    <scope>NUCLEOTIDE SEQUENCE [LARGE SCALE GENOMIC DNA]</scope>
    <source>
        <strain evidence="1 2">NIES-515</strain>
    </source>
</reference>
<protein>
    <submittedName>
        <fullName evidence="1">Uncharacterized protein</fullName>
    </submittedName>
</protein>
<name>A0ABT3B5K4_9CYAN</name>
<accession>A0ABT3B5K4</accession>
<evidence type="ECO:0000313" key="1">
    <source>
        <dbReference type="EMBL" id="MCV3216673.1"/>
    </source>
</evidence>
<gene>
    <name evidence="1" type="ORF">OGM63_24745</name>
</gene>
<proteinExistence type="predicted"/>
<comment type="caution">
    <text evidence="1">The sequence shown here is derived from an EMBL/GenBank/DDBJ whole genome shotgun (WGS) entry which is preliminary data.</text>
</comment>
<sequence length="172" mass="20094">MTDGLVEKDDDNWYPQLRLHYFITMGREYLAERDRSKAKAQMEAGENALWKPDFNRGQLLPAVLLLEELNIRYFLTPGIMFRGSDVELQKLKALAVQHRYFIRDYLGVSVSEGLSGIAIIQRLLSKLGLKLSYVSRMGSRDKRERVYQFIQPKDERNVIYQAWQSRVIGVHQ</sequence>